<sequence>MNECDRTEQRKRDFFAQSVASTERCLVERFAAASLIFGPFFGEVCIEEEICFGGRDRGDLADWLRRRRWSNFGAETGPISNCRMVWILALRCLDVLTR</sequence>
<gene>
    <name evidence="1" type="ORF">Enr13x_21810</name>
</gene>
<dbReference type="EMBL" id="CP037423">
    <property type="protein sequence ID" value="QDV42336.1"/>
    <property type="molecule type" value="Genomic_DNA"/>
</dbReference>
<evidence type="ECO:0000313" key="2">
    <source>
        <dbReference type="Proteomes" id="UP000319004"/>
    </source>
</evidence>
<reference evidence="1 2" key="1">
    <citation type="submission" date="2019-03" db="EMBL/GenBank/DDBJ databases">
        <title>Deep-cultivation of Planctomycetes and their phenomic and genomic characterization uncovers novel biology.</title>
        <authorList>
            <person name="Wiegand S."/>
            <person name="Jogler M."/>
            <person name="Boedeker C."/>
            <person name="Pinto D."/>
            <person name="Vollmers J."/>
            <person name="Rivas-Marin E."/>
            <person name="Kohn T."/>
            <person name="Peeters S.H."/>
            <person name="Heuer A."/>
            <person name="Rast P."/>
            <person name="Oberbeckmann S."/>
            <person name="Bunk B."/>
            <person name="Jeske O."/>
            <person name="Meyerdierks A."/>
            <person name="Storesund J.E."/>
            <person name="Kallscheuer N."/>
            <person name="Luecker S."/>
            <person name="Lage O.M."/>
            <person name="Pohl T."/>
            <person name="Merkel B.J."/>
            <person name="Hornburger P."/>
            <person name="Mueller R.-W."/>
            <person name="Bruemmer F."/>
            <person name="Labrenz M."/>
            <person name="Spormann A.M."/>
            <person name="Op den Camp H."/>
            <person name="Overmann J."/>
            <person name="Amann R."/>
            <person name="Jetten M.S.M."/>
            <person name="Mascher T."/>
            <person name="Medema M.H."/>
            <person name="Devos D.P."/>
            <person name="Kaster A.-K."/>
            <person name="Ovreas L."/>
            <person name="Rohde M."/>
            <person name="Galperin M.Y."/>
            <person name="Jogler C."/>
        </authorList>
    </citation>
    <scope>NUCLEOTIDE SEQUENCE [LARGE SCALE GENOMIC DNA]</scope>
    <source>
        <strain evidence="1 2">Enr13</strain>
    </source>
</reference>
<name>A0A518HNA0_9BACT</name>
<evidence type="ECO:0000313" key="1">
    <source>
        <dbReference type="EMBL" id="QDV42336.1"/>
    </source>
</evidence>
<organism evidence="1 2">
    <name type="scientific">Stieleria neptunia</name>
    <dbReference type="NCBI Taxonomy" id="2527979"/>
    <lineage>
        <taxon>Bacteria</taxon>
        <taxon>Pseudomonadati</taxon>
        <taxon>Planctomycetota</taxon>
        <taxon>Planctomycetia</taxon>
        <taxon>Pirellulales</taxon>
        <taxon>Pirellulaceae</taxon>
        <taxon>Stieleria</taxon>
    </lineage>
</organism>
<dbReference type="Proteomes" id="UP000319004">
    <property type="component" value="Chromosome"/>
</dbReference>
<protein>
    <submittedName>
        <fullName evidence="1">Uncharacterized protein</fullName>
    </submittedName>
</protein>
<accession>A0A518HNA0</accession>
<dbReference type="KEGG" id="snep:Enr13x_21810"/>
<dbReference type="AlphaFoldDB" id="A0A518HNA0"/>
<keyword evidence="2" id="KW-1185">Reference proteome</keyword>
<proteinExistence type="predicted"/>